<evidence type="ECO:0000256" key="3">
    <source>
        <dbReference type="ARBA" id="ARBA00023003"/>
    </source>
</evidence>
<proteinExistence type="inferred from homology"/>
<organism evidence="6">
    <name type="scientific">Virus NIOZ-UU157</name>
    <dbReference type="NCBI Taxonomy" id="2763269"/>
    <lineage>
        <taxon>Viruses</taxon>
    </lineage>
</organism>
<keyword evidence="4" id="KW-1160">Virus entry into host cell</keyword>
<dbReference type="GO" id="GO:0098027">
    <property type="term" value="C:virus tail, sheath"/>
    <property type="evidence" value="ECO:0007669"/>
    <property type="project" value="UniProtKB-KW"/>
</dbReference>
<keyword evidence="2" id="KW-1242">Viral contractile tail ejection system</keyword>
<evidence type="ECO:0000313" key="6">
    <source>
        <dbReference type="EMBL" id="QPI16245.1"/>
    </source>
</evidence>
<dbReference type="GO" id="GO:0099000">
    <property type="term" value="P:symbiont genome ejection through host cell envelope, contractile tail mechanism"/>
    <property type="evidence" value="ECO:0007669"/>
    <property type="project" value="UniProtKB-KW"/>
</dbReference>
<comment type="similarity">
    <text evidence="1">Belongs to the myoviridae tail sheath protein family.</text>
</comment>
<dbReference type="EMBL" id="MW030545">
    <property type="protein sequence ID" value="QPI16245.1"/>
    <property type="molecule type" value="Genomic_DNA"/>
</dbReference>
<dbReference type="InterPro" id="IPR020287">
    <property type="entry name" value="Tail_sheath_C"/>
</dbReference>
<keyword evidence="4" id="KW-1162">Viral penetration into host cytoplasm</keyword>
<sequence length="1081" mass="117245">MALDPKIASLKAAGTYRFEFDKSQVVSIPANQTRLVVGFSKTGPFNTPVFVPDTGFFKQVYGDIDRNLERKDSFFHRSCLAALERGPILALNLLSLDAEDKVNAVRFATAATPEVQANAGADYEYARFYNRDKFWFPSTDDFLTNVGANTTKLQPGSVNDLLDVVNLGQNPISVIAKKSAGENVLPYQVTVEEWYGAANVPGFLNKNSLISDFFVDIFVIEGNFGGDFGTATPYSRFAADPTFQKYFDPTQGLLRKKFATDSTDTLLQEFFNETEVTLQATYTACLIPDFVDLLGNNLFVEKVVNADTATTGLFVTVNEDLFDGDTMIDGVQGGIDMIGHNIEWTQANSIQDDVNFLSYSGSIVSDLSYARTGTLSHTVVNDTTIITAETPTGGTDIQLQFVNSNATKDAIWTAMSEMRANTSALVGSFILDEVSGEWVPVISVQTVGDTVTILLSGAGNTQLADFPTGAAASYTYMDEADFGFVRNTEVNGGAAGIIGSYGSTLQAQFANGTLTDGDEAVYKDALGTYTSYLAMNAIDFGYIIDGAGETKTSGATPTKRPISDPVYYLPAVSITPYQEDSYINLTDQNQFTIDGTGVYVKSDSTALNPLYWPVNTLGVQTLKGALNLTVDIIADSINEPSLKPNEILIATTSPEAADIIVGNYIVHDEGGQNGPSRLTRINIVEGGLTPSEYPIIPAGTTAMKVTCQSEVSVTTQGASTKTIEVYYPIDSWVDYLNVFLLPGFALDATKHVPNGTNQRQNKCLSPILGGTNLYKALIDRETINFRYLVDTYGNGIEANCKAIYTNLCMSRKNAFAIVNAPSAKDFKKNTNPSFTDAIGGLSSKFISEGGNLSLNPTVRFSLPSATSGGSWGGYYYPFLTVRDLGKNISVPPAAYVSNNYILKYENALPWSIVAGVRRGVIGGNGVVGLELNLDQGDRFFLEPFGINPIVFQSGTGPTIFANKTAQQVPKSALSSINVREVVIYIQDGIEAILKNYLFEFNTAQTRLEIKTLADNFLATIQNDDGVYDYRNIMDETNNTPEVIDQNVGILDTYIEPVRGMEILVQRTTILRTGAISTGNFQ</sequence>
<feature type="domain" description="Tail sheath protein C-terminal" evidence="5">
    <location>
        <begin position="971"/>
        <end position="1066"/>
    </location>
</feature>
<gene>
    <name evidence="6" type="ORF">NIOZUU157_00128</name>
</gene>
<accession>A0A7S9STP3</accession>
<keyword evidence="3" id="KW-0946">Virion</keyword>
<keyword evidence="3" id="KW-1229">Viral tail sheath protein</keyword>
<keyword evidence="4" id="KW-1171">Viral genome ejection through host cell envelope</keyword>
<evidence type="ECO:0000256" key="4">
    <source>
        <dbReference type="ARBA" id="ARBA00023009"/>
    </source>
</evidence>
<evidence type="ECO:0000259" key="5">
    <source>
        <dbReference type="Pfam" id="PF17482"/>
    </source>
</evidence>
<reference evidence="6" key="1">
    <citation type="submission" date="2020-08" db="EMBL/GenBank/DDBJ databases">
        <title>Bridging the membrane lipid divide: bacteria of the FCB group superphylum have the potential to synthesize archaeal ether lipids.</title>
        <authorList>
            <person name="Villanueva L."/>
            <person name="von Meijenfeldt F.A.B."/>
            <person name="Westbye A.B."/>
            <person name="Yadav S."/>
            <person name="Hopmans E.C."/>
            <person name="Dutilh B.E."/>
            <person name="Sinninghe Damste J.S."/>
        </authorList>
    </citation>
    <scope>NUCLEOTIDE SEQUENCE</scope>
    <source>
        <strain evidence="6">NIOZ-UU157</strain>
    </source>
</reference>
<evidence type="ECO:0000256" key="2">
    <source>
        <dbReference type="ARBA" id="ARBA00022766"/>
    </source>
</evidence>
<keyword evidence="3" id="KW-1227">Viral tail protein</keyword>
<dbReference type="Pfam" id="PF17482">
    <property type="entry name" value="Phage_sheath_1C"/>
    <property type="match status" value="1"/>
</dbReference>
<evidence type="ECO:0000256" key="1">
    <source>
        <dbReference type="ARBA" id="ARBA00008005"/>
    </source>
</evidence>
<name>A0A7S9STP3_9VIRU</name>
<protein>
    <submittedName>
        <fullName evidence="6">Tail sheath protein</fullName>
    </submittedName>
</protein>